<evidence type="ECO:0000313" key="1">
    <source>
        <dbReference type="EMBL" id="MET3752093.1"/>
    </source>
</evidence>
<dbReference type="Pfam" id="PF14202">
    <property type="entry name" value="TnpW"/>
    <property type="match status" value="1"/>
</dbReference>
<dbReference type="GO" id="GO:0016787">
    <property type="term" value="F:hydrolase activity"/>
    <property type="evidence" value="ECO:0007669"/>
    <property type="project" value="UniProtKB-KW"/>
</dbReference>
<dbReference type="RefSeq" id="WP_257465478.1">
    <property type="nucleotide sequence ID" value="NZ_BAABXP010000002.1"/>
</dbReference>
<gene>
    <name evidence="1" type="ORF">ABID24_003355</name>
</gene>
<proteinExistence type="predicted"/>
<comment type="caution">
    <text evidence="1">The sequence shown here is derived from an EMBL/GenBank/DDBJ whole genome shotgun (WGS) entry which is preliminary data.</text>
</comment>
<reference evidence="1 2" key="1">
    <citation type="submission" date="2024-06" db="EMBL/GenBank/DDBJ databases">
        <title>Genomic Encyclopedia of Type Strains, Phase IV (KMG-IV): sequencing the most valuable type-strain genomes for metagenomic binning, comparative biology and taxonomic classification.</title>
        <authorList>
            <person name="Goeker M."/>
        </authorList>
    </citation>
    <scope>NUCLEOTIDE SEQUENCE [LARGE SCALE GENOMIC DNA]</scope>
    <source>
        <strain evidence="1 2">DSM 29492</strain>
    </source>
</reference>
<accession>A0ABV2M6K3</accession>
<dbReference type="Proteomes" id="UP001549106">
    <property type="component" value="Unassembled WGS sequence"/>
</dbReference>
<sequence length="94" mass="10818">MKKLETFTVNPNAVYMLPPEPIDENEKINLSQEILPHSPDIRIESRKLVRFSGENEFSLKIGGTTYEVNTHFSKKGKQSVLEQFKELILSEKLV</sequence>
<protein>
    <submittedName>
        <fullName evidence="1">GH43/DUF377 family glycosyl hydrolase</fullName>
    </submittedName>
</protein>
<keyword evidence="1" id="KW-0378">Hydrolase</keyword>
<organism evidence="1 2">
    <name type="scientific">Blautia caecimuris</name>
    <dbReference type="NCBI Taxonomy" id="1796615"/>
    <lineage>
        <taxon>Bacteria</taxon>
        <taxon>Bacillati</taxon>
        <taxon>Bacillota</taxon>
        <taxon>Clostridia</taxon>
        <taxon>Lachnospirales</taxon>
        <taxon>Lachnospiraceae</taxon>
        <taxon>Blautia</taxon>
    </lineage>
</organism>
<dbReference type="EMBL" id="JBEPMJ010000036">
    <property type="protein sequence ID" value="MET3752093.1"/>
    <property type="molecule type" value="Genomic_DNA"/>
</dbReference>
<name>A0ABV2M6K3_9FIRM</name>
<keyword evidence="2" id="KW-1185">Reference proteome</keyword>
<dbReference type="InterPro" id="IPR026990">
    <property type="entry name" value="TnpW"/>
</dbReference>
<evidence type="ECO:0000313" key="2">
    <source>
        <dbReference type="Proteomes" id="UP001549106"/>
    </source>
</evidence>